<dbReference type="EMBL" id="PCSU01000026">
    <property type="protein sequence ID" value="PIP56679.1"/>
    <property type="molecule type" value="Genomic_DNA"/>
</dbReference>
<dbReference type="CDD" id="cd00371">
    <property type="entry name" value="HMA"/>
    <property type="match status" value="1"/>
</dbReference>
<dbReference type="GO" id="GO:0046872">
    <property type="term" value="F:metal ion binding"/>
    <property type="evidence" value="ECO:0007669"/>
    <property type="project" value="InterPro"/>
</dbReference>
<proteinExistence type="predicted"/>
<accession>A0A2H0BGI0</accession>
<dbReference type="Gene3D" id="3.30.70.100">
    <property type="match status" value="1"/>
</dbReference>
<evidence type="ECO:0000313" key="1">
    <source>
        <dbReference type="EMBL" id="PIP56679.1"/>
    </source>
</evidence>
<dbReference type="InterPro" id="IPR006121">
    <property type="entry name" value="HMA_dom"/>
</dbReference>
<dbReference type="Proteomes" id="UP000228495">
    <property type="component" value="Unassembled WGS sequence"/>
</dbReference>
<name>A0A2H0BGI0_UNCKA</name>
<reference evidence="1 2" key="1">
    <citation type="submission" date="2017-09" db="EMBL/GenBank/DDBJ databases">
        <title>Depth-based differentiation of microbial function through sediment-hosted aquifers and enrichment of novel symbionts in the deep terrestrial subsurface.</title>
        <authorList>
            <person name="Probst A.J."/>
            <person name="Ladd B."/>
            <person name="Jarett J.K."/>
            <person name="Geller-Mcgrath D.E."/>
            <person name="Sieber C.M."/>
            <person name="Emerson J.B."/>
            <person name="Anantharaman K."/>
            <person name="Thomas B.C."/>
            <person name="Malmstrom R."/>
            <person name="Stieglmeier M."/>
            <person name="Klingl A."/>
            <person name="Woyke T."/>
            <person name="Ryan C.M."/>
            <person name="Banfield J.F."/>
        </authorList>
    </citation>
    <scope>NUCLEOTIDE SEQUENCE [LARGE SCALE GENOMIC DNA]</scope>
    <source>
        <strain evidence="1">CG22_combo_CG10-13_8_21_14_all_39_12</strain>
    </source>
</reference>
<evidence type="ECO:0000313" key="2">
    <source>
        <dbReference type="Proteomes" id="UP000228495"/>
    </source>
</evidence>
<comment type="caution">
    <text evidence="1">The sequence shown here is derived from an EMBL/GenBank/DDBJ whole genome shotgun (WGS) entry which is preliminary data.</text>
</comment>
<dbReference type="AlphaFoldDB" id="A0A2H0BGI0"/>
<dbReference type="SUPFAM" id="SSF55008">
    <property type="entry name" value="HMA, heavy metal-associated domain"/>
    <property type="match status" value="1"/>
</dbReference>
<dbReference type="InterPro" id="IPR036163">
    <property type="entry name" value="HMA_dom_sf"/>
</dbReference>
<gene>
    <name evidence="1" type="ORF">COX05_01760</name>
</gene>
<organism evidence="1 2">
    <name type="scientific">candidate division WWE3 bacterium CG22_combo_CG10-13_8_21_14_all_39_12</name>
    <dbReference type="NCBI Taxonomy" id="1975094"/>
    <lineage>
        <taxon>Bacteria</taxon>
        <taxon>Katanobacteria</taxon>
    </lineage>
</organism>
<sequence>MDNQTESTTYKISGIHCNACVALINMELEEAGLGVITLNTEKQTLLVPQALSDQIQDIRKALAKAGEYSIQQIS</sequence>
<protein>
    <submittedName>
        <fullName evidence="1">Uncharacterized protein</fullName>
    </submittedName>
</protein>